<proteinExistence type="predicted"/>
<dbReference type="PANTHER" id="PTHR35841:SF1">
    <property type="entry name" value="PHOSPHONATES-BINDING PERIPLASMIC PROTEIN"/>
    <property type="match status" value="1"/>
</dbReference>
<reference evidence="2" key="1">
    <citation type="submission" date="2016-10" db="EMBL/GenBank/DDBJ databases">
        <authorList>
            <person name="Varghese N."/>
            <person name="Submissions S."/>
        </authorList>
    </citation>
    <scope>NUCLEOTIDE SEQUENCE [LARGE SCALE GENOMIC DNA]</scope>
    <source>
        <strain evidence="2">DSM 28453</strain>
    </source>
</reference>
<gene>
    <name evidence="1" type="ORF">SAMN04488036_10721</name>
</gene>
<dbReference type="RefSeq" id="WP_093325025.1">
    <property type="nucleotide sequence ID" value="NZ_FOSZ01000007.1"/>
</dbReference>
<accession>A0A1I4FWP3</accession>
<protein>
    <submittedName>
        <fullName evidence="1">ABC transporter, phosphonate, substrate-binding protein</fullName>
    </submittedName>
</protein>
<dbReference type="EMBL" id="FOSZ01000007">
    <property type="protein sequence ID" value="SFL22255.1"/>
    <property type="molecule type" value="Genomic_DNA"/>
</dbReference>
<evidence type="ECO:0000313" key="1">
    <source>
        <dbReference type="EMBL" id="SFL22255.1"/>
    </source>
</evidence>
<dbReference type="OrthoDB" id="7353682at2"/>
<dbReference type="AlphaFoldDB" id="A0A1I4FWP3"/>
<organism evidence="1 2">
    <name type="scientific">Shimia haliotis</name>
    <dbReference type="NCBI Taxonomy" id="1280847"/>
    <lineage>
        <taxon>Bacteria</taxon>
        <taxon>Pseudomonadati</taxon>
        <taxon>Pseudomonadota</taxon>
        <taxon>Alphaproteobacteria</taxon>
        <taxon>Rhodobacterales</taxon>
        <taxon>Roseobacteraceae</taxon>
    </lineage>
</organism>
<dbReference type="Proteomes" id="UP000198851">
    <property type="component" value="Unassembled WGS sequence"/>
</dbReference>
<name>A0A1I4FWP3_9RHOB</name>
<dbReference type="Gene3D" id="3.40.190.10">
    <property type="entry name" value="Periplasmic binding protein-like II"/>
    <property type="match status" value="1"/>
</dbReference>
<evidence type="ECO:0000313" key="2">
    <source>
        <dbReference type="Proteomes" id="UP000198851"/>
    </source>
</evidence>
<dbReference type="STRING" id="1280847.SAMN04488036_10721"/>
<dbReference type="SUPFAM" id="SSF53850">
    <property type="entry name" value="Periplasmic binding protein-like II"/>
    <property type="match status" value="1"/>
</dbReference>
<dbReference type="Pfam" id="PF12974">
    <property type="entry name" value="Phosphonate-bd"/>
    <property type="match status" value="1"/>
</dbReference>
<keyword evidence="2" id="KW-1185">Reference proteome</keyword>
<dbReference type="PANTHER" id="PTHR35841">
    <property type="entry name" value="PHOSPHONATES-BINDING PERIPLASMIC PROTEIN"/>
    <property type="match status" value="1"/>
</dbReference>
<sequence length="244" mass="27382">MIASLPMYDRPETAEANNRFWEATRDHLGFGPTALTRGRDVWDMWQSPDLVLSQTCGLPYRAKLHGRVTLVGSPDYRLYGCQPGYYNSVIVAHRSRAGDPLDTFDNAKMAFNDPLSQSGWAAPYRHFSENGLRIGDVRETGSHVESGRSVADGFTDFAALDALSWEMIRRYEDFAADLIEIDRTEPTPALPFITARKRDPMPIANALSRAIFDLSPADRDILHLHDIIDIRHTAYLAVPIPPLP</sequence>